<dbReference type="AlphaFoldDB" id="A0A0F9X7C4"/>
<accession>A0A0F9X7C4</accession>
<gene>
    <name evidence="1" type="ORF">LCGC14_0259330</name>
</gene>
<reference evidence="1" key="1">
    <citation type="journal article" date="2015" name="Nature">
        <title>Complex archaea that bridge the gap between prokaryotes and eukaryotes.</title>
        <authorList>
            <person name="Spang A."/>
            <person name="Saw J.H."/>
            <person name="Jorgensen S.L."/>
            <person name="Zaremba-Niedzwiedzka K."/>
            <person name="Martijn J."/>
            <person name="Lind A.E."/>
            <person name="van Eijk R."/>
            <person name="Schleper C."/>
            <person name="Guy L."/>
            <person name="Ettema T.J."/>
        </authorList>
    </citation>
    <scope>NUCLEOTIDE SEQUENCE</scope>
</reference>
<comment type="caution">
    <text evidence="1">The sequence shown here is derived from an EMBL/GenBank/DDBJ whole genome shotgun (WGS) entry which is preliminary data.</text>
</comment>
<protein>
    <submittedName>
        <fullName evidence="1">Uncharacterized protein</fullName>
    </submittedName>
</protein>
<name>A0A0F9X7C4_9ZZZZ</name>
<organism evidence="1">
    <name type="scientific">marine sediment metagenome</name>
    <dbReference type="NCBI Taxonomy" id="412755"/>
    <lineage>
        <taxon>unclassified sequences</taxon>
        <taxon>metagenomes</taxon>
        <taxon>ecological metagenomes</taxon>
    </lineage>
</organism>
<evidence type="ECO:0000313" key="1">
    <source>
        <dbReference type="EMBL" id="KKN87478.1"/>
    </source>
</evidence>
<dbReference type="SUPFAM" id="SSF101738">
    <property type="entry name" value="SspB-like"/>
    <property type="match status" value="1"/>
</dbReference>
<proteinExistence type="predicted"/>
<sequence>MPDPDAVKLQTALQLLATLRQVRFFVTPDAEGVTIPSHLKEEELVMLDFGRRAPIPIEDLKCDRDGISGTLKFGPEYFWCSVPWLAVVGIQKFGPTPAQRAWVPMVLTEGKN</sequence>
<dbReference type="InterPro" id="IPR036760">
    <property type="entry name" value="SspB-like_sf"/>
</dbReference>
<dbReference type="EMBL" id="LAZR01000138">
    <property type="protein sequence ID" value="KKN87478.1"/>
    <property type="molecule type" value="Genomic_DNA"/>
</dbReference>